<accession>A0A2N0TGQ3</accession>
<dbReference type="AlphaFoldDB" id="A0A2N0TGQ3"/>
<dbReference type="RefSeq" id="WP_101028094.1">
    <property type="nucleotide sequence ID" value="NZ_PJEG01000024.1"/>
</dbReference>
<sequence>MASKKHNDHYTDYFGITDKKVPFEDLDVHNDTRLFLDPHLVRLRTSPRPYWDQAVKCLDTFLETLTVRVLSRNEDPGDLLKHIQEPPETHLGMARHGYRGHAASDVIAQRIWESLTTDLYSLFRVGLLEHIEDLPLFVRGIDRDITSDITTRVFFDSLAQFTMSCMRQIPELSSRGTIQIEKTVWDPSHKQWAQRTYTVPKNNDGSGIILIPRGWVRKRLLGSASRFLQTETLTYIQHSRAQYDHRGKLVTPSKKTLRKELAKEPHQANIFYTEAAKRNRQNLIAQFWQYVDERYTEKGPNLGDGLARP</sequence>
<reference evidence="1 2" key="1">
    <citation type="submission" date="2017-12" db="EMBL/GenBank/DDBJ databases">
        <title>Bifidobacterium longum APC/DPC strains.</title>
        <authorList>
            <person name="Arboleya S."/>
        </authorList>
    </citation>
    <scope>NUCLEOTIDE SEQUENCE [LARGE SCALE GENOMIC DNA]</scope>
    <source>
        <strain evidence="1 2">APC1461</strain>
    </source>
</reference>
<dbReference type="EMBL" id="PJEG01000024">
    <property type="protein sequence ID" value="PKD13919.1"/>
    <property type="molecule type" value="Genomic_DNA"/>
</dbReference>
<gene>
    <name evidence="1" type="ORF">APC1461_1854</name>
</gene>
<proteinExistence type="predicted"/>
<evidence type="ECO:0000313" key="2">
    <source>
        <dbReference type="Proteomes" id="UP000232928"/>
    </source>
</evidence>
<organism evidence="1 2">
    <name type="scientific">Bifidobacterium longum</name>
    <dbReference type="NCBI Taxonomy" id="216816"/>
    <lineage>
        <taxon>Bacteria</taxon>
        <taxon>Bacillati</taxon>
        <taxon>Actinomycetota</taxon>
        <taxon>Actinomycetes</taxon>
        <taxon>Bifidobacteriales</taxon>
        <taxon>Bifidobacteriaceae</taxon>
        <taxon>Bifidobacterium</taxon>
    </lineage>
</organism>
<protein>
    <submittedName>
        <fullName evidence="1">Uncharacterized protein</fullName>
    </submittedName>
</protein>
<dbReference type="Proteomes" id="UP000232928">
    <property type="component" value="Unassembled WGS sequence"/>
</dbReference>
<comment type="caution">
    <text evidence="1">The sequence shown here is derived from an EMBL/GenBank/DDBJ whole genome shotgun (WGS) entry which is preliminary data.</text>
</comment>
<name>A0A2N0TGQ3_BIFLN</name>
<evidence type="ECO:0000313" key="1">
    <source>
        <dbReference type="EMBL" id="PKD13919.1"/>
    </source>
</evidence>